<dbReference type="GO" id="GO:0036158">
    <property type="term" value="P:outer dynein arm assembly"/>
    <property type="evidence" value="ECO:0007669"/>
    <property type="project" value="TreeGrafter"/>
</dbReference>
<evidence type="ECO:0000256" key="5">
    <source>
        <dbReference type="ARBA" id="ARBA00022475"/>
    </source>
</evidence>
<dbReference type="GO" id="GO:0016324">
    <property type="term" value="C:apical plasma membrane"/>
    <property type="evidence" value="ECO:0007669"/>
    <property type="project" value="UniProtKB-SubCell"/>
</dbReference>
<keyword evidence="7" id="KW-0479">Metal-binding</keyword>
<dbReference type="Gene3D" id="6.10.140.2220">
    <property type="match status" value="1"/>
</dbReference>
<evidence type="ECO:0000256" key="11">
    <source>
        <dbReference type="ARBA" id="ARBA00023212"/>
    </source>
</evidence>
<dbReference type="GO" id="GO:0036159">
    <property type="term" value="P:inner dynein arm assembly"/>
    <property type="evidence" value="ECO:0007669"/>
    <property type="project" value="TreeGrafter"/>
</dbReference>
<dbReference type="GO" id="GO:0044458">
    <property type="term" value="P:motile cilium assembly"/>
    <property type="evidence" value="ECO:0007669"/>
    <property type="project" value="TreeGrafter"/>
</dbReference>
<keyword evidence="6" id="KW-0963">Cytoplasm</keyword>
<evidence type="ECO:0000256" key="15">
    <source>
        <dbReference type="PROSITE-ProRule" id="PRU00134"/>
    </source>
</evidence>
<gene>
    <name evidence="17" type="primary">ZMYND10</name>
</gene>
<evidence type="ECO:0000256" key="9">
    <source>
        <dbReference type="ARBA" id="ARBA00022833"/>
    </source>
</evidence>
<keyword evidence="11" id="KW-0206">Cytoskeleton</keyword>
<dbReference type="GeneTree" id="ENSGT00940000153820"/>
<dbReference type="PANTHER" id="PTHR13244">
    <property type="entry name" value="ZINC FINGER MYND DOMAIN CONTAINING PROTEIN 10"/>
    <property type="match status" value="1"/>
</dbReference>
<keyword evidence="8 15" id="KW-0863">Zinc-finger</keyword>
<evidence type="ECO:0000313" key="18">
    <source>
        <dbReference type="Proteomes" id="UP000694540"/>
    </source>
</evidence>
<evidence type="ECO:0000256" key="4">
    <source>
        <dbReference type="ARBA" id="ARBA00016317"/>
    </source>
</evidence>
<dbReference type="Ensembl" id="ENSCWAT00000029637.1">
    <property type="protein sequence ID" value="ENSCWAP00000027341.1"/>
    <property type="gene ID" value="ENSCWAG00000020600.1"/>
</dbReference>
<dbReference type="InterPro" id="IPR002893">
    <property type="entry name" value="Znf_MYND"/>
</dbReference>
<dbReference type="PROSITE" id="PS50865">
    <property type="entry name" value="ZF_MYND_2"/>
    <property type="match status" value="1"/>
</dbReference>
<dbReference type="PANTHER" id="PTHR13244:SF7">
    <property type="entry name" value="ZINC FINGER MYND DOMAIN-CONTAINING PROTEIN 10"/>
    <property type="match status" value="1"/>
</dbReference>
<evidence type="ECO:0000256" key="12">
    <source>
        <dbReference type="ARBA" id="ARBA00024190"/>
    </source>
</evidence>
<organism evidence="17 18">
    <name type="scientific">Catagonus wagneri</name>
    <name type="common">Chacoan peccary</name>
    <dbReference type="NCBI Taxonomy" id="51154"/>
    <lineage>
        <taxon>Eukaryota</taxon>
        <taxon>Metazoa</taxon>
        <taxon>Chordata</taxon>
        <taxon>Craniata</taxon>
        <taxon>Vertebrata</taxon>
        <taxon>Euteleostomi</taxon>
        <taxon>Mammalia</taxon>
        <taxon>Eutheria</taxon>
        <taxon>Laurasiatheria</taxon>
        <taxon>Artiodactyla</taxon>
        <taxon>Suina</taxon>
        <taxon>Tayassuidae</taxon>
        <taxon>Catagonus</taxon>
    </lineage>
</organism>
<dbReference type="PROSITE" id="PS01360">
    <property type="entry name" value="ZF_MYND_1"/>
    <property type="match status" value="1"/>
</dbReference>
<dbReference type="FunFam" id="6.10.140.2220:FF:000009">
    <property type="entry name" value="Zinc finger MYND domain-containing protein 10"/>
    <property type="match status" value="1"/>
</dbReference>
<dbReference type="SUPFAM" id="SSF144232">
    <property type="entry name" value="HIT/MYND zinc finger-like"/>
    <property type="match status" value="1"/>
</dbReference>
<evidence type="ECO:0000256" key="3">
    <source>
        <dbReference type="ARBA" id="ARBA00005373"/>
    </source>
</evidence>
<keyword evidence="5" id="KW-1003">Cell membrane</keyword>
<name>A0A8C3YRI7_9CETA</name>
<keyword evidence="9" id="KW-0862">Zinc</keyword>
<protein>
    <recommendedName>
        <fullName evidence="4">Zinc finger MYND domain-containing protein 10</fullName>
    </recommendedName>
</protein>
<reference evidence="17" key="2">
    <citation type="submission" date="2025-09" db="UniProtKB">
        <authorList>
            <consortium name="Ensembl"/>
        </authorList>
    </citation>
    <scope>IDENTIFICATION</scope>
</reference>
<dbReference type="GO" id="GO:0034451">
    <property type="term" value="C:centriolar satellite"/>
    <property type="evidence" value="ECO:0007669"/>
    <property type="project" value="UniProtKB-SubCell"/>
</dbReference>
<comment type="subcellular location">
    <subcellularLocation>
        <location evidence="1">Apical cell membrane</location>
    </subcellularLocation>
    <subcellularLocation>
        <location evidence="2">Cytoplasm</location>
        <location evidence="2">Cytoskeleton</location>
        <location evidence="2">Microtubule organizing center</location>
        <location evidence="2">Centrosome</location>
        <location evidence="2">Centriolar satellite</location>
    </subcellularLocation>
    <subcellularLocation>
        <location evidence="12">Dynein axonemal particle</location>
    </subcellularLocation>
</comment>
<evidence type="ECO:0000256" key="6">
    <source>
        <dbReference type="ARBA" id="ARBA00022490"/>
    </source>
</evidence>
<dbReference type="GO" id="GO:0008270">
    <property type="term" value="F:zinc ion binding"/>
    <property type="evidence" value="ECO:0007669"/>
    <property type="project" value="UniProtKB-KW"/>
</dbReference>
<evidence type="ECO:0000256" key="10">
    <source>
        <dbReference type="ARBA" id="ARBA00023136"/>
    </source>
</evidence>
<comment type="subunit">
    <text evidence="14">Interacts (via C-terminus) with DNAAF11 (via CS domain); this interaction stabilizes DNAAF11 at the protein level. Interacts (via C-terminus) with DNAL1; this interaction stabilizes DNAL1 at the protein level. Interacts with DNAAF4, HSPA8, IQUB, RUVBL2 and DYNTL5.</text>
</comment>
<keyword evidence="10" id="KW-0472">Membrane</keyword>
<keyword evidence="18" id="KW-1185">Reference proteome</keyword>
<comment type="similarity">
    <text evidence="3">Belongs to the ZMYND10 family.</text>
</comment>
<evidence type="ECO:0000259" key="16">
    <source>
        <dbReference type="PROSITE" id="PS50865"/>
    </source>
</evidence>
<evidence type="ECO:0000256" key="8">
    <source>
        <dbReference type="ARBA" id="ARBA00022771"/>
    </source>
</evidence>
<dbReference type="Proteomes" id="UP000694540">
    <property type="component" value="Unplaced"/>
</dbReference>
<proteinExistence type="inferred from homology"/>
<reference evidence="17" key="1">
    <citation type="submission" date="2025-08" db="UniProtKB">
        <authorList>
            <consortium name="Ensembl"/>
        </authorList>
    </citation>
    <scope>IDENTIFICATION</scope>
</reference>
<dbReference type="GO" id="GO:0120293">
    <property type="term" value="C:dynein axonemal particle"/>
    <property type="evidence" value="ECO:0007669"/>
    <property type="project" value="UniProtKB-SubCell"/>
</dbReference>
<accession>A0A8C3YRI7</accession>
<evidence type="ECO:0000256" key="2">
    <source>
        <dbReference type="ARBA" id="ARBA00004607"/>
    </source>
</evidence>
<evidence type="ECO:0000256" key="13">
    <source>
        <dbReference type="ARBA" id="ARBA00045527"/>
    </source>
</evidence>
<evidence type="ECO:0000256" key="7">
    <source>
        <dbReference type="ARBA" id="ARBA00022723"/>
    </source>
</evidence>
<sequence length="435" mass="50142">MGDLELLLPREADVLVRGLRSFQPREMGSGGWNQQHENLEKLNMQAILDATASQGEPIQELLVTHGKIPTLVEELIAVEMWKQKVFPVLCKLEDFKPQNTFPIYMVIHHEASIINLLETVFFHKEVCESAEDTVLDLVDYCHRKLTLLVAHCGRGGPSEEEESRYSTPMQELQKQAEVMEFEIALKALSVLRYITDCVDRQWSVPQPMQLAHSKNMQCLYPVCWFLSPGKLQQFEGGRWQTVPPSEQQKLSKLDGQVWIALYNLLLSPEARARYCLTSFAKGQLLKLRAFLTDTLLDQLPNLADLQGFLAHLALAEAQPPKRDLVLEQIPEIWERLERENKGKWQAIAKHQLRHIFSPSEQDLRLQAQRWAETYRLDVLEAVAPERPRCAYCSAEASKRCSRCQNEWYCCRECQVKHWEKHRKACVVAAQSDRAK</sequence>
<dbReference type="AlphaFoldDB" id="A0A8C3YRI7"/>
<comment type="function">
    <text evidence="13">Plays a role in axonemal structure organization and motility. Involved in axonemal pre-assembly of inner and outer dynein arms (IDA and ODA, respectively) for proper axoneme building for cilia motility. May act by indirectly regulating transcription of dynein proteins.</text>
</comment>
<evidence type="ECO:0000256" key="1">
    <source>
        <dbReference type="ARBA" id="ARBA00004221"/>
    </source>
</evidence>
<evidence type="ECO:0000313" key="17">
    <source>
        <dbReference type="Ensembl" id="ENSCWAP00000027341.1"/>
    </source>
</evidence>
<evidence type="ECO:0000256" key="14">
    <source>
        <dbReference type="ARBA" id="ARBA00063619"/>
    </source>
</evidence>
<dbReference type="Pfam" id="PF01753">
    <property type="entry name" value="zf-MYND"/>
    <property type="match status" value="1"/>
</dbReference>
<dbReference type="InterPro" id="IPR052298">
    <property type="entry name" value="ZMYND10"/>
</dbReference>
<feature type="domain" description="MYND-type" evidence="16">
    <location>
        <begin position="389"/>
        <end position="425"/>
    </location>
</feature>